<protein>
    <recommendedName>
        <fullName evidence="4">DUF4352 domain-containing protein</fullName>
    </recommendedName>
</protein>
<proteinExistence type="predicted"/>
<feature type="chain" id="PRO_5043600335" description="DUF4352 domain-containing protein" evidence="1">
    <location>
        <begin position="19"/>
        <end position="208"/>
    </location>
</feature>
<dbReference type="Proteomes" id="UP001268577">
    <property type="component" value="Unassembled WGS sequence"/>
</dbReference>
<dbReference type="AlphaFoldDB" id="A0AAW8UAR7"/>
<sequence>MIVVLFALVALTSPVVLRAVNNNPLKYSESHKKRKTESTIEKNSIETLTTDVKETEIKKVEDSIKKTKEKELQDEYTDYLAKVPFGDFIDLKTENDGKVSLSIAKVIKLKESDERVKAVKAEIRDVSQVVEIEYDVYVSEGDFLFNSTIFQYFDEKNDQGAVILDDLEEGKTLNKGERQTAKACIALKNEGDKISVKIGNATFVGNIG</sequence>
<keyword evidence="1" id="KW-0732">Signal</keyword>
<accession>A0AAW8UAR7</accession>
<evidence type="ECO:0000313" key="2">
    <source>
        <dbReference type="EMBL" id="MDT2834804.1"/>
    </source>
</evidence>
<reference evidence="2" key="1">
    <citation type="submission" date="2023-03" db="EMBL/GenBank/DDBJ databases">
        <authorList>
            <person name="Shen W."/>
            <person name="Cai J."/>
        </authorList>
    </citation>
    <scope>NUCLEOTIDE SEQUENCE</scope>
    <source>
        <strain evidence="2">P96-3</strain>
    </source>
</reference>
<organism evidence="2 3">
    <name type="scientific">Vagococcus carniphilus</name>
    <dbReference type="NCBI Taxonomy" id="218144"/>
    <lineage>
        <taxon>Bacteria</taxon>
        <taxon>Bacillati</taxon>
        <taxon>Bacillota</taxon>
        <taxon>Bacilli</taxon>
        <taxon>Lactobacillales</taxon>
        <taxon>Enterococcaceae</taxon>
        <taxon>Vagococcus</taxon>
    </lineage>
</organism>
<feature type="signal peptide" evidence="1">
    <location>
        <begin position="1"/>
        <end position="18"/>
    </location>
</feature>
<evidence type="ECO:0000256" key="1">
    <source>
        <dbReference type="SAM" id="SignalP"/>
    </source>
</evidence>
<gene>
    <name evidence="2" type="ORF">P7H70_12220</name>
</gene>
<comment type="caution">
    <text evidence="2">The sequence shown here is derived from an EMBL/GenBank/DDBJ whole genome shotgun (WGS) entry which is preliminary data.</text>
</comment>
<dbReference type="RefSeq" id="WP_311866405.1">
    <property type="nucleotide sequence ID" value="NZ_JARQBZ010000026.1"/>
</dbReference>
<dbReference type="EMBL" id="JARQBZ010000026">
    <property type="protein sequence ID" value="MDT2834804.1"/>
    <property type="molecule type" value="Genomic_DNA"/>
</dbReference>
<name>A0AAW8UAR7_9ENTE</name>
<evidence type="ECO:0008006" key="4">
    <source>
        <dbReference type="Google" id="ProtNLM"/>
    </source>
</evidence>
<evidence type="ECO:0000313" key="3">
    <source>
        <dbReference type="Proteomes" id="UP001268577"/>
    </source>
</evidence>